<evidence type="ECO:0000259" key="1">
    <source>
        <dbReference type="Pfam" id="PF08818"/>
    </source>
</evidence>
<gene>
    <name evidence="2" type="ORF">QFZ26_001243</name>
</gene>
<evidence type="ECO:0000313" key="2">
    <source>
        <dbReference type="EMBL" id="MDQ0893688.1"/>
    </source>
</evidence>
<protein>
    <recommendedName>
        <fullName evidence="1">YdhG-like domain-containing protein</fullName>
    </recommendedName>
</protein>
<sequence length="143" mass="15789">MERTDTDVDEFLAGVEGPRGDDLRTLDRIIAEELAGLERVLWHGPMWGGTEQRIVGYGGITQPRSRGASIEWFLVGLADQQQHLSVYVNAAEDGEYLVKRRAAELGTVKVGSAAITFTSLTALDEAAFRSMLRRARELTPDAR</sequence>
<dbReference type="Proteomes" id="UP001239083">
    <property type="component" value="Unassembled WGS sequence"/>
</dbReference>
<dbReference type="EMBL" id="JAUSYY010000001">
    <property type="protein sequence ID" value="MDQ0893688.1"/>
    <property type="molecule type" value="Genomic_DNA"/>
</dbReference>
<feature type="domain" description="YdhG-like" evidence="1">
    <location>
        <begin position="20"/>
        <end position="135"/>
    </location>
</feature>
<evidence type="ECO:0000313" key="3">
    <source>
        <dbReference type="Proteomes" id="UP001239083"/>
    </source>
</evidence>
<dbReference type="RefSeq" id="WP_307040314.1">
    <property type="nucleotide sequence ID" value="NZ_JAUSYY010000001.1"/>
</dbReference>
<proteinExistence type="predicted"/>
<comment type="caution">
    <text evidence="2">The sequence shown here is derived from an EMBL/GenBank/DDBJ whole genome shotgun (WGS) entry which is preliminary data.</text>
</comment>
<organism evidence="2 3">
    <name type="scientific">Agromyces ramosus</name>
    <dbReference type="NCBI Taxonomy" id="33879"/>
    <lineage>
        <taxon>Bacteria</taxon>
        <taxon>Bacillati</taxon>
        <taxon>Actinomycetota</taxon>
        <taxon>Actinomycetes</taxon>
        <taxon>Micrococcales</taxon>
        <taxon>Microbacteriaceae</taxon>
        <taxon>Agromyces</taxon>
    </lineage>
</organism>
<dbReference type="Pfam" id="PF08818">
    <property type="entry name" value="DUF1801"/>
    <property type="match status" value="1"/>
</dbReference>
<reference evidence="2 3" key="1">
    <citation type="submission" date="2023-07" db="EMBL/GenBank/DDBJ databases">
        <title>Comparative genomics of wheat-associated soil bacteria to identify genetic determinants of phenazine resistance.</title>
        <authorList>
            <person name="Mouncey N."/>
        </authorList>
    </citation>
    <scope>NUCLEOTIDE SEQUENCE [LARGE SCALE GENOMIC DNA]</scope>
    <source>
        <strain evidence="2 3">V3I3</strain>
    </source>
</reference>
<name>A0ABU0R6H6_9MICO</name>
<dbReference type="InterPro" id="IPR014922">
    <property type="entry name" value="YdhG-like"/>
</dbReference>
<accession>A0ABU0R6H6</accession>
<keyword evidence="3" id="KW-1185">Reference proteome</keyword>